<dbReference type="AlphaFoldDB" id="A0A017SWY0"/>
<organism evidence="1 2">
    <name type="scientific">Chondromyces apiculatus DSM 436</name>
    <dbReference type="NCBI Taxonomy" id="1192034"/>
    <lineage>
        <taxon>Bacteria</taxon>
        <taxon>Pseudomonadati</taxon>
        <taxon>Myxococcota</taxon>
        <taxon>Polyangia</taxon>
        <taxon>Polyangiales</taxon>
        <taxon>Polyangiaceae</taxon>
        <taxon>Chondromyces</taxon>
    </lineage>
</organism>
<dbReference type="Gene3D" id="3.20.20.370">
    <property type="entry name" value="Glycoside hydrolase/deacetylase"/>
    <property type="match status" value="1"/>
</dbReference>
<evidence type="ECO:0000313" key="1">
    <source>
        <dbReference type="EMBL" id="EYF01085.1"/>
    </source>
</evidence>
<dbReference type="PANTHER" id="PTHR30292">
    <property type="entry name" value="UNCHARACTERIZED PROTEIN YBGL-RELATED"/>
    <property type="match status" value="1"/>
</dbReference>
<dbReference type="OrthoDB" id="9773478at2"/>
<dbReference type="SUPFAM" id="SSF88713">
    <property type="entry name" value="Glycoside hydrolase/deacetylase"/>
    <property type="match status" value="1"/>
</dbReference>
<dbReference type="GO" id="GO:0005975">
    <property type="term" value="P:carbohydrate metabolic process"/>
    <property type="evidence" value="ECO:0007669"/>
    <property type="project" value="InterPro"/>
</dbReference>
<dbReference type="RefSeq" id="WP_044250047.1">
    <property type="nucleotide sequence ID" value="NZ_ASRX01000090.1"/>
</dbReference>
<accession>A0A017SWY0</accession>
<gene>
    <name evidence="1" type="ORF">CAP_8742</name>
</gene>
<dbReference type="STRING" id="1192034.CAP_8742"/>
<dbReference type="InterPro" id="IPR011330">
    <property type="entry name" value="Glyco_hydro/deAcase_b/a-brl"/>
</dbReference>
<proteinExistence type="predicted"/>
<protein>
    <submittedName>
        <fullName evidence="1">Lactam utilization protein LamB</fullName>
    </submittedName>
</protein>
<dbReference type="InterPro" id="IPR005501">
    <property type="entry name" value="LamB/YcsF/PxpA-like"/>
</dbReference>
<dbReference type="eggNOG" id="COG1540">
    <property type="taxonomic scope" value="Bacteria"/>
</dbReference>
<evidence type="ECO:0000313" key="2">
    <source>
        <dbReference type="Proteomes" id="UP000019678"/>
    </source>
</evidence>
<comment type="caution">
    <text evidence="1">The sequence shown here is derived from an EMBL/GenBank/DDBJ whole genome shotgun (WGS) entry which is preliminary data.</text>
</comment>
<keyword evidence="2" id="KW-1185">Reference proteome</keyword>
<dbReference type="Proteomes" id="UP000019678">
    <property type="component" value="Unassembled WGS sequence"/>
</dbReference>
<dbReference type="EMBL" id="ASRX01000090">
    <property type="protein sequence ID" value="EYF01085.1"/>
    <property type="molecule type" value="Genomic_DNA"/>
</dbReference>
<name>A0A017SWY0_9BACT</name>
<dbReference type="Pfam" id="PF03746">
    <property type="entry name" value="LamB_YcsF"/>
    <property type="match status" value="1"/>
</dbReference>
<reference evidence="1 2" key="1">
    <citation type="submission" date="2013-05" db="EMBL/GenBank/DDBJ databases">
        <title>Genome assembly of Chondromyces apiculatus DSM 436.</title>
        <authorList>
            <person name="Sharma G."/>
            <person name="Khatri I."/>
            <person name="Kaur C."/>
            <person name="Mayilraj S."/>
            <person name="Subramanian S."/>
        </authorList>
    </citation>
    <scope>NUCLEOTIDE SEQUENCE [LARGE SCALE GENOMIC DNA]</scope>
    <source>
        <strain evidence="1 2">DSM 436</strain>
    </source>
</reference>
<dbReference type="PANTHER" id="PTHR30292:SF0">
    <property type="entry name" value="5-OXOPROLINASE SUBUNIT A"/>
    <property type="match status" value="1"/>
</dbReference>
<sequence length="235" mass="24196">MTLDLNIDLGELPDEPEELYALASVVNVACGGHAGDRGSMERAMSLAAASGARVAAHPSYPDREGFGRVSQALPAGVLREVVNVQCAALQALAEARGERVRCLKLHGALYGDAARDVALARAVLDGAIDGLGGALETVVGPPWGVLADEARARGLGYAREGFADRGYDAEGKLLPRGTPGALLVDAGDAAAQAVRLAEAGGVETLCVHGDTPGAVAIARQVREALVARGWMEARR</sequence>